<comment type="caution">
    <text evidence="1">The sequence shown here is derived from an EMBL/GenBank/DDBJ whole genome shotgun (WGS) entry which is preliminary data.</text>
</comment>
<evidence type="ECO:0000313" key="1">
    <source>
        <dbReference type="EMBL" id="NML11998.1"/>
    </source>
</evidence>
<sequence>MLPNIDLRIANMVKALEQVILPALPRDQRLARDQAMLVAGHLRMLGDQWKAALRYEQISLDALAGLALDLIPAAPAALGHRLAEALTAAQGCDRESVTALEQANIALGHAVDAVILVGEAHTPLPQSSIDAILDYALRHARRERTWFKANSLDPDQGELPDIAEMIDAASHA</sequence>
<gene>
    <name evidence="1" type="ORF">HHL08_17925</name>
</gene>
<accession>A0A7X9WYS3</accession>
<name>A0A7X9WYS3_9SPHN</name>
<keyword evidence="2" id="KW-1185">Reference proteome</keyword>
<dbReference type="AlphaFoldDB" id="A0A7X9WYS3"/>
<proteinExistence type="predicted"/>
<organism evidence="1 2">
    <name type="scientific">Sphingobium psychrophilum</name>
    <dbReference type="NCBI Taxonomy" id="2728834"/>
    <lineage>
        <taxon>Bacteria</taxon>
        <taxon>Pseudomonadati</taxon>
        <taxon>Pseudomonadota</taxon>
        <taxon>Alphaproteobacteria</taxon>
        <taxon>Sphingomonadales</taxon>
        <taxon>Sphingomonadaceae</taxon>
        <taxon>Sphingobium</taxon>
    </lineage>
</organism>
<reference evidence="1 2" key="1">
    <citation type="submission" date="2020-04" db="EMBL/GenBank/DDBJ databases">
        <title>Sphingobium sp. AR-3-1 isolated from Arctic soil.</title>
        <authorList>
            <person name="Dahal R.H."/>
            <person name="Chaudhary D.K."/>
        </authorList>
    </citation>
    <scope>NUCLEOTIDE SEQUENCE [LARGE SCALE GENOMIC DNA]</scope>
    <source>
        <strain evidence="1 2">AR-3-1</strain>
    </source>
</reference>
<dbReference type="RefSeq" id="WP_169574412.1">
    <property type="nucleotide sequence ID" value="NZ_JABBFV010000015.1"/>
</dbReference>
<protein>
    <submittedName>
        <fullName evidence="1">Uncharacterized protein</fullName>
    </submittedName>
</protein>
<dbReference type="Proteomes" id="UP000519023">
    <property type="component" value="Unassembled WGS sequence"/>
</dbReference>
<evidence type="ECO:0000313" key="2">
    <source>
        <dbReference type="Proteomes" id="UP000519023"/>
    </source>
</evidence>
<dbReference type="EMBL" id="JABBFV010000015">
    <property type="protein sequence ID" value="NML11998.1"/>
    <property type="molecule type" value="Genomic_DNA"/>
</dbReference>